<dbReference type="Proteomes" id="UP001606134">
    <property type="component" value="Unassembled WGS sequence"/>
</dbReference>
<reference evidence="1 2" key="1">
    <citation type="submission" date="2024-08" db="EMBL/GenBank/DDBJ databases">
        <authorList>
            <person name="Lu H."/>
        </authorList>
    </citation>
    <scope>NUCLEOTIDE SEQUENCE [LARGE SCALE GENOMIC DNA]</scope>
    <source>
        <strain evidence="1 2">BYS78W</strain>
    </source>
</reference>
<dbReference type="RefSeq" id="WP_394405667.1">
    <property type="nucleotide sequence ID" value="NZ_JBIGIC010000001.1"/>
</dbReference>
<gene>
    <name evidence="1" type="ORF">ACG04R_00950</name>
</gene>
<sequence length="114" mass="12123">MVVVFVVVHVVPSQLVCEVVPVVVEPVADDALEDDVSAAALVFAHGTQMVAPFTVPGHWFAPQATGAGLWLFCSPVEIAELELDADPLQNEPVDLNGHVAQIWPSVPTFQLDGV</sequence>
<organism evidence="1 2">
    <name type="scientific">Pelomonas candidula</name>
    <dbReference type="NCBI Taxonomy" id="3299025"/>
    <lineage>
        <taxon>Bacteria</taxon>
        <taxon>Pseudomonadati</taxon>
        <taxon>Pseudomonadota</taxon>
        <taxon>Betaproteobacteria</taxon>
        <taxon>Burkholderiales</taxon>
        <taxon>Sphaerotilaceae</taxon>
        <taxon>Roseateles</taxon>
    </lineage>
</organism>
<name>A0ABW7H612_9BURK</name>
<dbReference type="EMBL" id="JBIGIC010000001">
    <property type="protein sequence ID" value="MFG6485214.1"/>
    <property type="molecule type" value="Genomic_DNA"/>
</dbReference>
<keyword evidence="2" id="KW-1185">Reference proteome</keyword>
<accession>A0ABW7H612</accession>
<evidence type="ECO:0000313" key="2">
    <source>
        <dbReference type="Proteomes" id="UP001606134"/>
    </source>
</evidence>
<evidence type="ECO:0008006" key="3">
    <source>
        <dbReference type="Google" id="ProtNLM"/>
    </source>
</evidence>
<protein>
    <recommendedName>
        <fullName evidence="3">Secreted protein</fullName>
    </recommendedName>
</protein>
<evidence type="ECO:0000313" key="1">
    <source>
        <dbReference type="EMBL" id="MFG6485214.1"/>
    </source>
</evidence>
<comment type="caution">
    <text evidence="1">The sequence shown here is derived from an EMBL/GenBank/DDBJ whole genome shotgun (WGS) entry which is preliminary data.</text>
</comment>
<proteinExistence type="predicted"/>